<accession>A0AAQ4DHW2</accession>
<organism evidence="2 3">
    <name type="scientific">Amblyomma americanum</name>
    <name type="common">Lone star tick</name>
    <dbReference type="NCBI Taxonomy" id="6943"/>
    <lineage>
        <taxon>Eukaryota</taxon>
        <taxon>Metazoa</taxon>
        <taxon>Ecdysozoa</taxon>
        <taxon>Arthropoda</taxon>
        <taxon>Chelicerata</taxon>
        <taxon>Arachnida</taxon>
        <taxon>Acari</taxon>
        <taxon>Parasitiformes</taxon>
        <taxon>Ixodida</taxon>
        <taxon>Ixodoidea</taxon>
        <taxon>Ixodidae</taxon>
        <taxon>Amblyomminae</taxon>
        <taxon>Amblyomma</taxon>
    </lineage>
</organism>
<sequence>MRPSEAQRFLENLGRRASERRVERTDSTEWEGDKGRCSTASAAVIAVLSLVSISAIVIGKVAFQHVTLQRVLAKQIRKSGSLLAGNATTPPVLALNVSGLNYSDLAIDGIFE</sequence>
<protein>
    <submittedName>
        <fullName evidence="2">Uncharacterized protein</fullName>
    </submittedName>
</protein>
<proteinExistence type="predicted"/>
<dbReference type="EMBL" id="JARKHS020030539">
    <property type="protein sequence ID" value="KAK8762052.1"/>
    <property type="molecule type" value="Genomic_DNA"/>
</dbReference>
<evidence type="ECO:0000313" key="2">
    <source>
        <dbReference type="EMBL" id="KAK8762052.1"/>
    </source>
</evidence>
<keyword evidence="1" id="KW-0472">Membrane</keyword>
<name>A0AAQ4DHW2_AMBAM</name>
<evidence type="ECO:0000313" key="3">
    <source>
        <dbReference type="Proteomes" id="UP001321473"/>
    </source>
</evidence>
<dbReference type="AlphaFoldDB" id="A0AAQ4DHW2"/>
<feature type="transmembrane region" description="Helical" evidence="1">
    <location>
        <begin position="40"/>
        <end position="63"/>
    </location>
</feature>
<keyword evidence="1" id="KW-0812">Transmembrane</keyword>
<gene>
    <name evidence="2" type="ORF">V5799_026683</name>
</gene>
<dbReference type="Proteomes" id="UP001321473">
    <property type="component" value="Unassembled WGS sequence"/>
</dbReference>
<keyword evidence="3" id="KW-1185">Reference proteome</keyword>
<evidence type="ECO:0000256" key="1">
    <source>
        <dbReference type="SAM" id="Phobius"/>
    </source>
</evidence>
<reference evidence="2 3" key="1">
    <citation type="journal article" date="2023" name="Arcadia Sci">
        <title>De novo assembly of a long-read Amblyomma americanum tick genome.</title>
        <authorList>
            <person name="Chou S."/>
            <person name="Poskanzer K.E."/>
            <person name="Rollins M."/>
            <person name="Thuy-Boun P.S."/>
        </authorList>
    </citation>
    <scope>NUCLEOTIDE SEQUENCE [LARGE SCALE GENOMIC DNA]</scope>
    <source>
        <strain evidence="2">F_SG_1</strain>
        <tissue evidence="2">Salivary glands</tissue>
    </source>
</reference>
<comment type="caution">
    <text evidence="2">The sequence shown here is derived from an EMBL/GenBank/DDBJ whole genome shotgun (WGS) entry which is preliminary data.</text>
</comment>
<keyword evidence="1" id="KW-1133">Transmembrane helix</keyword>